<name>A0A1Q8CT50_9PSEU</name>
<evidence type="ECO:0000259" key="2">
    <source>
        <dbReference type="Pfam" id="PF09084"/>
    </source>
</evidence>
<dbReference type="InterPro" id="IPR015168">
    <property type="entry name" value="SsuA/THI5"/>
</dbReference>
<comment type="caution">
    <text evidence="3">The sequence shown here is derived from an EMBL/GenBank/DDBJ whole genome shotgun (WGS) entry which is preliminary data.</text>
</comment>
<feature type="domain" description="SsuA/THI5-like" evidence="2">
    <location>
        <begin position="53"/>
        <end position="261"/>
    </location>
</feature>
<dbReference type="EMBL" id="MSIE01000016">
    <property type="protein sequence ID" value="OLF17535.1"/>
    <property type="molecule type" value="Genomic_DNA"/>
</dbReference>
<keyword evidence="1" id="KW-0732">Signal</keyword>
<dbReference type="SUPFAM" id="SSF53850">
    <property type="entry name" value="Periplasmic binding protein-like II"/>
    <property type="match status" value="1"/>
</dbReference>
<feature type="chain" id="PRO_5038916517" evidence="1">
    <location>
        <begin position="21"/>
        <end position="342"/>
    </location>
</feature>
<dbReference type="PANTHER" id="PTHR31528">
    <property type="entry name" value="4-AMINO-5-HYDROXYMETHYL-2-METHYLPYRIMIDINE PHOSPHATE SYNTHASE THI11-RELATED"/>
    <property type="match status" value="1"/>
</dbReference>
<dbReference type="PANTHER" id="PTHR31528:SF15">
    <property type="entry name" value="RIBOFLAVIN-BINDING PROTEIN RIBY"/>
    <property type="match status" value="1"/>
</dbReference>
<dbReference type="Proteomes" id="UP000185596">
    <property type="component" value="Unassembled WGS sequence"/>
</dbReference>
<dbReference type="OrthoDB" id="5348911at2"/>
<organism evidence="3 4">
    <name type="scientific">Actinophytocola xanthii</name>
    <dbReference type="NCBI Taxonomy" id="1912961"/>
    <lineage>
        <taxon>Bacteria</taxon>
        <taxon>Bacillati</taxon>
        <taxon>Actinomycetota</taxon>
        <taxon>Actinomycetes</taxon>
        <taxon>Pseudonocardiales</taxon>
        <taxon>Pseudonocardiaceae</taxon>
    </lineage>
</organism>
<evidence type="ECO:0000313" key="4">
    <source>
        <dbReference type="Proteomes" id="UP000185596"/>
    </source>
</evidence>
<feature type="signal peptide" evidence="1">
    <location>
        <begin position="1"/>
        <end position="20"/>
    </location>
</feature>
<protein>
    <submittedName>
        <fullName evidence="3">Sulfonate ABC transporter substrate-binding protein</fullName>
    </submittedName>
</protein>
<gene>
    <name evidence="3" type="ORF">BU204_11460</name>
</gene>
<dbReference type="PROSITE" id="PS51257">
    <property type="entry name" value="PROKAR_LIPOPROTEIN"/>
    <property type="match status" value="1"/>
</dbReference>
<dbReference type="GO" id="GO:0009228">
    <property type="term" value="P:thiamine biosynthetic process"/>
    <property type="evidence" value="ECO:0007669"/>
    <property type="project" value="InterPro"/>
</dbReference>
<dbReference type="Gene3D" id="3.40.190.10">
    <property type="entry name" value="Periplasmic binding protein-like II"/>
    <property type="match status" value="2"/>
</dbReference>
<dbReference type="Pfam" id="PF09084">
    <property type="entry name" value="NMT1"/>
    <property type="match status" value="1"/>
</dbReference>
<dbReference type="InterPro" id="IPR027939">
    <property type="entry name" value="NMT1/THI5"/>
</dbReference>
<sequence length="342" mass="35725">MNVKQLAGLAAAVVLLAACAPGGNPDEGGNDAGNAPADAEKVTLTLNWVPYGEHAPFYYGLDKGFYADEGIDLEIEPGNGSGATIQAVAQGQTTFGWADTPPLLKAISTGMPVKSVGVFLQKGPASLEFLSDQNITKPQDLKGKTVGGTPGDAMYATFPAWLRANGMQPGDVKVVNMDPANKIAQLAEGQVDAIMGFFHDQGPTIEARTGKQVDYLLFADSGLNMLGTGIVASEETLSGKADLVGRFVRATQKSWAEAVKDIPAAAEAMAEAAENEPPVEVLTQQLELAEPLLQLDTAGEPGVNTEEQWTGTIDLMEQYAELKDAGDPATYWDGSHAGGSGS</sequence>
<keyword evidence="4" id="KW-1185">Reference proteome</keyword>
<dbReference type="RefSeq" id="WP_075125586.1">
    <property type="nucleotide sequence ID" value="NZ_MSIE01000016.1"/>
</dbReference>
<evidence type="ECO:0000313" key="3">
    <source>
        <dbReference type="EMBL" id="OLF17535.1"/>
    </source>
</evidence>
<reference evidence="3 4" key="1">
    <citation type="submission" date="2016-12" db="EMBL/GenBank/DDBJ databases">
        <title>The draft genome sequence of Actinophytocola sp. 11-183.</title>
        <authorList>
            <person name="Wang W."/>
            <person name="Yuan L."/>
        </authorList>
    </citation>
    <scope>NUCLEOTIDE SEQUENCE [LARGE SCALE GENOMIC DNA]</scope>
    <source>
        <strain evidence="3 4">11-183</strain>
    </source>
</reference>
<evidence type="ECO:0000256" key="1">
    <source>
        <dbReference type="SAM" id="SignalP"/>
    </source>
</evidence>
<accession>A0A1Q8CT50</accession>
<proteinExistence type="predicted"/>
<dbReference type="AlphaFoldDB" id="A0A1Q8CT50"/>
<dbReference type="STRING" id="1912961.BU204_11460"/>